<reference evidence="2 3" key="1">
    <citation type="journal article" date="2020" name="IScience">
        <title>Genome Sequencing of the Endangered Kingdonia uniflora (Circaeasteraceae, Ranunculales) Reveals Potential Mechanisms of Evolutionary Specialization.</title>
        <authorList>
            <person name="Sun Y."/>
            <person name="Deng T."/>
            <person name="Zhang A."/>
            <person name="Moore M.J."/>
            <person name="Landis J.B."/>
            <person name="Lin N."/>
            <person name="Zhang H."/>
            <person name="Zhang X."/>
            <person name="Huang J."/>
            <person name="Zhang X."/>
            <person name="Sun H."/>
            <person name="Wang H."/>
        </authorList>
    </citation>
    <scope>NUCLEOTIDE SEQUENCE [LARGE SCALE GENOMIC DNA]</scope>
    <source>
        <strain evidence="2">TB1705</strain>
        <tissue evidence="2">Leaf</tissue>
    </source>
</reference>
<protein>
    <submittedName>
        <fullName evidence="2">Uncharacterized protein</fullName>
    </submittedName>
</protein>
<evidence type="ECO:0000313" key="3">
    <source>
        <dbReference type="Proteomes" id="UP000541444"/>
    </source>
</evidence>
<evidence type="ECO:0000256" key="1">
    <source>
        <dbReference type="SAM" id="MobiDB-lite"/>
    </source>
</evidence>
<proteinExistence type="predicted"/>
<dbReference type="OrthoDB" id="3176171at2759"/>
<dbReference type="AlphaFoldDB" id="A0A7J7P5R4"/>
<name>A0A7J7P5R4_9MAGN</name>
<gene>
    <name evidence="2" type="ORF">GIB67_004712</name>
</gene>
<evidence type="ECO:0000313" key="2">
    <source>
        <dbReference type="EMBL" id="KAF6174518.1"/>
    </source>
</evidence>
<organism evidence="2 3">
    <name type="scientific">Kingdonia uniflora</name>
    <dbReference type="NCBI Taxonomy" id="39325"/>
    <lineage>
        <taxon>Eukaryota</taxon>
        <taxon>Viridiplantae</taxon>
        <taxon>Streptophyta</taxon>
        <taxon>Embryophyta</taxon>
        <taxon>Tracheophyta</taxon>
        <taxon>Spermatophyta</taxon>
        <taxon>Magnoliopsida</taxon>
        <taxon>Ranunculales</taxon>
        <taxon>Circaeasteraceae</taxon>
        <taxon>Kingdonia</taxon>
    </lineage>
</organism>
<feature type="compositionally biased region" description="Basic and acidic residues" evidence="1">
    <location>
        <begin position="57"/>
        <end position="67"/>
    </location>
</feature>
<dbReference type="Proteomes" id="UP000541444">
    <property type="component" value="Unassembled WGS sequence"/>
</dbReference>
<sequence length="123" mass="13734">MVEQVLGLRKPNRLSMCPTACHMSEVSALRRDSLMPMPSTAPKFAPAIPLVTFPPSNEDHTVLEKSTRSHRRQRGGTKNISSILRRSLQKKVCIKSPMQQHMRRGGVGMDKMRVSIGGRGRLT</sequence>
<accession>A0A7J7P5R4</accession>
<comment type="caution">
    <text evidence="2">The sequence shown here is derived from an EMBL/GenBank/DDBJ whole genome shotgun (WGS) entry which is preliminary data.</text>
</comment>
<dbReference type="EMBL" id="JACGCM010000262">
    <property type="protein sequence ID" value="KAF6174518.1"/>
    <property type="molecule type" value="Genomic_DNA"/>
</dbReference>
<feature type="region of interest" description="Disordered" evidence="1">
    <location>
        <begin position="55"/>
        <end position="82"/>
    </location>
</feature>
<keyword evidence="3" id="KW-1185">Reference proteome</keyword>